<comment type="caution">
    <text evidence="1">The sequence shown here is derived from an EMBL/GenBank/DDBJ whole genome shotgun (WGS) entry which is preliminary data.</text>
</comment>
<sequence>MQILDPEIVGYTKSLMLMVNHELDGSLQNHYNVYGGQQLTSHYTIGTSGSAGVYLGAGVEQVAGMLGAASTQRSSV</sequence>
<gene>
    <name evidence="1" type="ORF">V6N11_068173</name>
</gene>
<protein>
    <submittedName>
        <fullName evidence="1">Uncharacterized protein</fullName>
    </submittedName>
</protein>
<organism evidence="1 2">
    <name type="scientific">Hibiscus sabdariffa</name>
    <name type="common">roselle</name>
    <dbReference type="NCBI Taxonomy" id="183260"/>
    <lineage>
        <taxon>Eukaryota</taxon>
        <taxon>Viridiplantae</taxon>
        <taxon>Streptophyta</taxon>
        <taxon>Embryophyta</taxon>
        <taxon>Tracheophyta</taxon>
        <taxon>Spermatophyta</taxon>
        <taxon>Magnoliopsida</taxon>
        <taxon>eudicotyledons</taxon>
        <taxon>Gunneridae</taxon>
        <taxon>Pentapetalae</taxon>
        <taxon>rosids</taxon>
        <taxon>malvids</taxon>
        <taxon>Malvales</taxon>
        <taxon>Malvaceae</taxon>
        <taxon>Malvoideae</taxon>
        <taxon>Hibiscus</taxon>
    </lineage>
</organism>
<accession>A0ABR2SSX2</accession>
<name>A0ABR2SSX2_9ROSI</name>
<evidence type="ECO:0000313" key="1">
    <source>
        <dbReference type="EMBL" id="KAK9028366.1"/>
    </source>
</evidence>
<evidence type="ECO:0000313" key="2">
    <source>
        <dbReference type="Proteomes" id="UP001396334"/>
    </source>
</evidence>
<keyword evidence="2" id="KW-1185">Reference proteome</keyword>
<proteinExistence type="predicted"/>
<reference evidence="1 2" key="1">
    <citation type="journal article" date="2024" name="G3 (Bethesda)">
        <title>Genome assembly of Hibiscus sabdariffa L. provides insights into metabolisms of medicinal natural products.</title>
        <authorList>
            <person name="Kim T."/>
        </authorList>
    </citation>
    <scope>NUCLEOTIDE SEQUENCE [LARGE SCALE GENOMIC DNA]</scope>
    <source>
        <strain evidence="1">TK-2024</strain>
        <tissue evidence="1">Old leaves</tissue>
    </source>
</reference>
<dbReference type="EMBL" id="JBBPBN010000012">
    <property type="protein sequence ID" value="KAK9028366.1"/>
    <property type="molecule type" value="Genomic_DNA"/>
</dbReference>
<dbReference type="Proteomes" id="UP001396334">
    <property type="component" value="Unassembled WGS sequence"/>
</dbReference>